<dbReference type="AlphaFoldDB" id="A0A1G5X928"/>
<dbReference type="Proteomes" id="UP000323439">
    <property type="component" value="Unassembled WGS sequence"/>
</dbReference>
<evidence type="ECO:0000313" key="1">
    <source>
        <dbReference type="EMBL" id="SDA66968.1"/>
    </source>
</evidence>
<proteinExistence type="predicted"/>
<accession>A0A1G5X928</accession>
<keyword evidence="2" id="KW-1185">Reference proteome</keyword>
<sequence>MTLFTNGYVTLKTPEGFDVIPNKGDFVELSLVNPNIPMTIKFSLAPTLTGLVEIKDAMETTLGSTPNINIIISDFLAINDDIYYMLVSSIESADNEIRRNEFMYVEDDNLYSFEFVYPYADAELDDFYLNIIRSLKISRAKYVLCDGGYEINEK</sequence>
<organism evidence="1 2">
    <name type="scientific">Methanobrevibacter millerae</name>
    <dbReference type="NCBI Taxonomy" id="230361"/>
    <lineage>
        <taxon>Archaea</taxon>
        <taxon>Methanobacteriati</taxon>
        <taxon>Methanobacteriota</taxon>
        <taxon>Methanomada group</taxon>
        <taxon>Methanobacteria</taxon>
        <taxon>Methanobacteriales</taxon>
        <taxon>Methanobacteriaceae</taxon>
        <taxon>Methanobrevibacter</taxon>
    </lineage>
</organism>
<reference evidence="1 2" key="1">
    <citation type="submission" date="2016-10" db="EMBL/GenBank/DDBJ databases">
        <authorList>
            <person name="Varghese N."/>
            <person name="Submissions S."/>
        </authorList>
    </citation>
    <scope>NUCLEOTIDE SEQUENCE [LARGE SCALE GENOMIC DNA]</scope>
    <source>
        <strain evidence="1 2">DSM 16643</strain>
    </source>
</reference>
<protein>
    <submittedName>
        <fullName evidence="1">Uncharacterized protein</fullName>
    </submittedName>
</protein>
<dbReference type="OrthoDB" id="75426at2157"/>
<dbReference type="EMBL" id="FMXB01000019">
    <property type="protein sequence ID" value="SDA66968.1"/>
    <property type="molecule type" value="Genomic_DNA"/>
</dbReference>
<dbReference type="RefSeq" id="WP_149732543.1">
    <property type="nucleotide sequence ID" value="NZ_FMXB01000019.1"/>
</dbReference>
<evidence type="ECO:0000313" key="2">
    <source>
        <dbReference type="Proteomes" id="UP000323439"/>
    </source>
</evidence>
<name>A0A1G5X928_9EURY</name>
<gene>
    <name evidence="1" type="ORF">SAMN02910315_02054</name>
</gene>